<keyword evidence="5 12" id="KW-0418">Kinase</keyword>
<dbReference type="EMBL" id="JAADJF010000038">
    <property type="protein sequence ID" value="KAF4442700.1"/>
    <property type="molecule type" value="Genomic_DNA"/>
</dbReference>
<dbReference type="GO" id="GO:0050684">
    <property type="term" value="P:regulation of mRNA processing"/>
    <property type="evidence" value="ECO:0007669"/>
    <property type="project" value="TreeGrafter"/>
</dbReference>
<protein>
    <recommendedName>
        <fullName evidence="1">non-specific serine/threonine protein kinase</fullName>
        <ecNumber evidence="1">2.7.11.1</ecNumber>
    </recommendedName>
</protein>
<keyword evidence="6 9" id="KW-0067">ATP-binding</keyword>
<keyword evidence="2 10" id="KW-0723">Serine/threonine-protein kinase</keyword>
<evidence type="ECO:0000256" key="7">
    <source>
        <dbReference type="ARBA" id="ARBA00047899"/>
    </source>
</evidence>
<evidence type="ECO:0000256" key="8">
    <source>
        <dbReference type="ARBA" id="ARBA00048679"/>
    </source>
</evidence>
<dbReference type="Proteomes" id="UP000536711">
    <property type="component" value="Unassembled WGS sequence"/>
</dbReference>
<evidence type="ECO:0000256" key="4">
    <source>
        <dbReference type="ARBA" id="ARBA00022741"/>
    </source>
</evidence>
<dbReference type="GO" id="GO:0000245">
    <property type="term" value="P:spliceosomal complex assembly"/>
    <property type="evidence" value="ECO:0007669"/>
    <property type="project" value="TreeGrafter"/>
</dbReference>
<sequence length="383" mass="44003">MALYHQPWPPCAIPAARLDLTCPIEEEKTPNYSPERFYPIRLGQLLNGRYQVATKLGYGANSTVWLARDLNRWRWTAEKYVAIKVKATKGLNRRASAKNEIDILQHIGRMNPKHHGWHFVRKLTDAFDLQSPYGSHPCLVLEPLREPLWLYCSRYVGGVIPPDISKILLQMILLGLDYLHTECHIIHADVKPDNIMVRIEDPKMFEKDAIEEYNSPLPEKQLDDRIIYLSRNNYGPLTRPTGIIQLVDFDLAVRSAPGKLHHGAIQGEKYRAPEVILNSGYSYSADIWSLGVMITALLGPASQDLLTKGRRSALFYQEHGELKDSSRIPSNFNLESTLTCMAGEEKRRFIHFVKRMMTWYPEDRSTAKELLGDPWLFKDFSQD</sequence>
<evidence type="ECO:0000313" key="12">
    <source>
        <dbReference type="EMBL" id="KAF4442700.1"/>
    </source>
</evidence>
<name>A0A8H4K2R1_9HYPO</name>
<feature type="domain" description="Protein kinase" evidence="11">
    <location>
        <begin position="50"/>
        <end position="376"/>
    </location>
</feature>
<evidence type="ECO:0000256" key="6">
    <source>
        <dbReference type="ARBA" id="ARBA00022840"/>
    </source>
</evidence>
<dbReference type="PROSITE" id="PS00108">
    <property type="entry name" value="PROTEIN_KINASE_ST"/>
    <property type="match status" value="1"/>
</dbReference>
<evidence type="ECO:0000256" key="5">
    <source>
        <dbReference type="ARBA" id="ARBA00022777"/>
    </source>
</evidence>
<feature type="binding site" evidence="9">
    <location>
        <position position="84"/>
    </location>
    <ligand>
        <name>ATP</name>
        <dbReference type="ChEBI" id="CHEBI:30616"/>
    </ligand>
</feature>
<keyword evidence="4 9" id="KW-0547">Nucleotide-binding</keyword>
<dbReference type="PROSITE" id="PS50011">
    <property type="entry name" value="PROTEIN_KINASE_DOM"/>
    <property type="match status" value="1"/>
</dbReference>
<dbReference type="InterPro" id="IPR017441">
    <property type="entry name" value="Protein_kinase_ATP_BS"/>
</dbReference>
<dbReference type="PANTHER" id="PTHR47634:SF9">
    <property type="entry name" value="PROTEIN KINASE DOMAIN-CONTAINING PROTEIN-RELATED"/>
    <property type="match status" value="1"/>
</dbReference>
<dbReference type="Gene3D" id="1.10.510.10">
    <property type="entry name" value="Transferase(Phosphotransferase) domain 1"/>
    <property type="match status" value="1"/>
</dbReference>
<dbReference type="InterPro" id="IPR011009">
    <property type="entry name" value="Kinase-like_dom_sf"/>
</dbReference>
<dbReference type="Pfam" id="PF00069">
    <property type="entry name" value="Pkinase"/>
    <property type="match status" value="1"/>
</dbReference>
<dbReference type="SUPFAM" id="SSF56112">
    <property type="entry name" value="Protein kinase-like (PK-like)"/>
    <property type="match status" value="1"/>
</dbReference>
<evidence type="ECO:0000259" key="11">
    <source>
        <dbReference type="PROSITE" id="PS50011"/>
    </source>
</evidence>
<dbReference type="AlphaFoldDB" id="A0A8H4K2R1"/>
<dbReference type="SMART" id="SM00220">
    <property type="entry name" value="S_TKc"/>
    <property type="match status" value="1"/>
</dbReference>
<dbReference type="InterPro" id="IPR051334">
    <property type="entry name" value="SRPK"/>
</dbReference>
<dbReference type="InterPro" id="IPR000719">
    <property type="entry name" value="Prot_kinase_dom"/>
</dbReference>
<comment type="caution">
    <text evidence="12">The sequence shown here is derived from an EMBL/GenBank/DDBJ whole genome shotgun (WGS) entry which is preliminary data.</text>
</comment>
<evidence type="ECO:0000256" key="9">
    <source>
        <dbReference type="PROSITE-ProRule" id="PRU10141"/>
    </source>
</evidence>
<dbReference type="Gene3D" id="3.30.200.20">
    <property type="entry name" value="Phosphorylase Kinase, domain 1"/>
    <property type="match status" value="1"/>
</dbReference>
<gene>
    <name evidence="12" type="ORF">FACUT_1863</name>
</gene>
<evidence type="ECO:0000313" key="13">
    <source>
        <dbReference type="Proteomes" id="UP000536711"/>
    </source>
</evidence>
<dbReference type="GO" id="GO:0005524">
    <property type="term" value="F:ATP binding"/>
    <property type="evidence" value="ECO:0007669"/>
    <property type="project" value="UniProtKB-UniRule"/>
</dbReference>
<evidence type="ECO:0000256" key="2">
    <source>
        <dbReference type="ARBA" id="ARBA00022527"/>
    </source>
</evidence>
<keyword evidence="3" id="KW-0808">Transferase</keyword>
<dbReference type="InterPro" id="IPR008271">
    <property type="entry name" value="Ser/Thr_kinase_AS"/>
</dbReference>
<evidence type="ECO:0000256" key="10">
    <source>
        <dbReference type="RuleBase" id="RU000304"/>
    </source>
</evidence>
<keyword evidence="13" id="KW-1185">Reference proteome</keyword>
<comment type="catalytic activity">
    <reaction evidence="7">
        <text>L-threonyl-[protein] + ATP = O-phospho-L-threonyl-[protein] + ADP + H(+)</text>
        <dbReference type="Rhea" id="RHEA:46608"/>
        <dbReference type="Rhea" id="RHEA-COMP:11060"/>
        <dbReference type="Rhea" id="RHEA-COMP:11605"/>
        <dbReference type="ChEBI" id="CHEBI:15378"/>
        <dbReference type="ChEBI" id="CHEBI:30013"/>
        <dbReference type="ChEBI" id="CHEBI:30616"/>
        <dbReference type="ChEBI" id="CHEBI:61977"/>
        <dbReference type="ChEBI" id="CHEBI:456216"/>
        <dbReference type="EC" id="2.7.11.1"/>
    </reaction>
</comment>
<comment type="catalytic activity">
    <reaction evidence="8">
        <text>L-seryl-[protein] + ATP = O-phospho-L-seryl-[protein] + ADP + H(+)</text>
        <dbReference type="Rhea" id="RHEA:17989"/>
        <dbReference type="Rhea" id="RHEA-COMP:9863"/>
        <dbReference type="Rhea" id="RHEA-COMP:11604"/>
        <dbReference type="ChEBI" id="CHEBI:15378"/>
        <dbReference type="ChEBI" id="CHEBI:29999"/>
        <dbReference type="ChEBI" id="CHEBI:30616"/>
        <dbReference type="ChEBI" id="CHEBI:83421"/>
        <dbReference type="ChEBI" id="CHEBI:456216"/>
        <dbReference type="EC" id="2.7.11.1"/>
    </reaction>
</comment>
<evidence type="ECO:0000256" key="3">
    <source>
        <dbReference type="ARBA" id="ARBA00022679"/>
    </source>
</evidence>
<dbReference type="GO" id="GO:0004674">
    <property type="term" value="F:protein serine/threonine kinase activity"/>
    <property type="evidence" value="ECO:0007669"/>
    <property type="project" value="UniProtKB-KW"/>
</dbReference>
<dbReference type="OrthoDB" id="5979581at2759"/>
<proteinExistence type="inferred from homology"/>
<evidence type="ECO:0000256" key="1">
    <source>
        <dbReference type="ARBA" id="ARBA00012513"/>
    </source>
</evidence>
<dbReference type="PANTHER" id="PTHR47634">
    <property type="entry name" value="PROTEIN KINASE DOMAIN-CONTAINING PROTEIN-RELATED"/>
    <property type="match status" value="1"/>
</dbReference>
<dbReference type="PROSITE" id="PS00107">
    <property type="entry name" value="PROTEIN_KINASE_ATP"/>
    <property type="match status" value="1"/>
</dbReference>
<organism evidence="12 13">
    <name type="scientific">Fusarium acutatum</name>
    <dbReference type="NCBI Taxonomy" id="78861"/>
    <lineage>
        <taxon>Eukaryota</taxon>
        <taxon>Fungi</taxon>
        <taxon>Dikarya</taxon>
        <taxon>Ascomycota</taxon>
        <taxon>Pezizomycotina</taxon>
        <taxon>Sordariomycetes</taxon>
        <taxon>Hypocreomycetidae</taxon>
        <taxon>Hypocreales</taxon>
        <taxon>Nectriaceae</taxon>
        <taxon>Fusarium</taxon>
        <taxon>Fusarium fujikuroi species complex</taxon>
    </lineage>
</organism>
<dbReference type="EC" id="2.7.11.1" evidence="1"/>
<accession>A0A8H4K2R1</accession>
<comment type="similarity">
    <text evidence="10">Belongs to the protein kinase superfamily.</text>
</comment>
<reference evidence="12 13" key="1">
    <citation type="submission" date="2020-01" db="EMBL/GenBank/DDBJ databases">
        <title>Identification and distribution of gene clusters putatively required for synthesis of sphingolipid metabolism inhibitors in phylogenetically diverse species of the filamentous fungus Fusarium.</title>
        <authorList>
            <person name="Kim H.-S."/>
            <person name="Busman M."/>
            <person name="Brown D.W."/>
            <person name="Divon H."/>
            <person name="Uhlig S."/>
            <person name="Proctor R.H."/>
        </authorList>
    </citation>
    <scope>NUCLEOTIDE SEQUENCE [LARGE SCALE GENOMIC DNA]</scope>
    <source>
        <strain evidence="12 13">NRRL 13308</strain>
    </source>
</reference>